<protein>
    <recommendedName>
        <fullName evidence="3">Type IV pilus biogenesis and competence protein PilQ</fullName>
    </recommendedName>
</protein>
<keyword evidence="6" id="KW-0653">Protein transport</keyword>
<evidence type="ECO:0000256" key="8">
    <source>
        <dbReference type="ARBA" id="ARBA00023237"/>
    </source>
</evidence>
<dbReference type="Pfam" id="PF03958">
    <property type="entry name" value="Secretin_N"/>
    <property type="match status" value="1"/>
</dbReference>
<dbReference type="InterPro" id="IPR051808">
    <property type="entry name" value="Type_IV_pilus_biogenesis"/>
</dbReference>
<gene>
    <name evidence="15" type="primary">pilQ</name>
    <name evidence="15" type="ORF">Taqua_02425</name>
</gene>
<dbReference type="PANTHER" id="PTHR30604:SF1">
    <property type="entry name" value="DNA UTILIZATION PROTEIN HOFQ"/>
    <property type="match status" value="1"/>
</dbReference>
<dbReference type="PRINTS" id="PR00811">
    <property type="entry name" value="BCTERIALGSPD"/>
</dbReference>
<dbReference type="Pfam" id="PF07660">
    <property type="entry name" value="STN"/>
    <property type="match status" value="1"/>
</dbReference>
<evidence type="ECO:0000259" key="14">
    <source>
        <dbReference type="SMART" id="SM00965"/>
    </source>
</evidence>
<dbReference type="InterPro" id="IPR038591">
    <property type="entry name" value="NolW-like_sf"/>
</dbReference>
<evidence type="ECO:0000256" key="11">
    <source>
        <dbReference type="ARBA" id="ARBA00025897"/>
    </source>
</evidence>
<dbReference type="GO" id="GO:0030420">
    <property type="term" value="P:establishment of competence for transformation"/>
    <property type="evidence" value="ECO:0007669"/>
    <property type="project" value="UniProtKB-KW"/>
</dbReference>
<evidence type="ECO:0000313" key="15">
    <source>
        <dbReference type="EMBL" id="TSE20057.1"/>
    </source>
</evidence>
<comment type="similarity">
    <text evidence="2">Belongs to the bacterial secretin family. PilQ subfamily.</text>
</comment>
<keyword evidence="9" id="KW-0178">Competence</keyword>
<dbReference type="InterPro" id="IPR004845">
    <property type="entry name" value="T2SS_GspD_CS"/>
</dbReference>
<evidence type="ECO:0000313" key="16">
    <source>
        <dbReference type="Proteomes" id="UP000318554"/>
    </source>
</evidence>
<comment type="caution">
    <text evidence="15">The sequence shown here is derived from an EMBL/GenBank/DDBJ whole genome shotgun (WGS) entry which is preliminary data.</text>
</comment>
<dbReference type="PANTHER" id="PTHR30604">
    <property type="entry name" value="PROTEIN TRANSPORT PROTEIN HOFQ"/>
    <property type="match status" value="1"/>
</dbReference>
<dbReference type="GO" id="GO:0009306">
    <property type="term" value="P:protein secretion"/>
    <property type="evidence" value="ECO:0007669"/>
    <property type="project" value="InterPro"/>
</dbReference>
<evidence type="ECO:0000256" key="5">
    <source>
        <dbReference type="ARBA" id="ARBA00022729"/>
    </source>
</evidence>
<keyword evidence="5" id="KW-0732">Signal</keyword>
<dbReference type="Pfam" id="PF00263">
    <property type="entry name" value="Secretin"/>
    <property type="match status" value="1"/>
</dbReference>
<dbReference type="OrthoDB" id="9779724at2"/>
<evidence type="ECO:0000256" key="10">
    <source>
        <dbReference type="ARBA" id="ARBA00024678"/>
    </source>
</evidence>
<evidence type="ECO:0000256" key="9">
    <source>
        <dbReference type="ARBA" id="ARBA00023287"/>
    </source>
</evidence>
<dbReference type="Gene3D" id="3.30.1370.120">
    <property type="match status" value="1"/>
</dbReference>
<name>A0A554W912_9BURK</name>
<evidence type="ECO:0000256" key="1">
    <source>
        <dbReference type="ARBA" id="ARBA00004442"/>
    </source>
</evidence>
<dbReference type="Gene3D" id="3.30.1370.130">
    <property type="match status" value="1"/>
</dbReference>
<comment type="subcellular location">
    <subcellularLocation>
        <location evidence="1 12">Cell outer membrane</location>
    </subcellularLocation>
</comment>
<dbReference type="Proteomes" id="UP000318554">
    <property type="component" value="Unassembled WGS sequence"/>
</dbReference>
<dbReference type="GO" id="GO:0009279">
    <property type="term" value="C:cell outer membrane"/>
    <property type="evidence" value="ECO:0007669"/>
    <property type="project" value="UniProtKB-SubCell"/>
</dbReference>
<comment type="function">
    <text evidence="10">Required for type IV pilus biogenesis and competence. Could function as a pore for exit of the pilus but also as a channel for entry of heme and antimicrobial agents and uptake of transforming DNA.</text>
</comment>
<evidence type="ECO:0000256" key="12">
    <source>
        <dbReference type="RuleBase" id="RU004004"/>
    </source>
</evidence>
<sequence length="734" mass="79262">MNERLGYQGRRPAATARRPGRWVAWAVGLGVLCSHGWAWAQGAIRAVSAQVSGGVEVVRIETEASLPGVPPTFTIQSPARIALDFAGTRNATGKTAIDVNQGNLRSVNVIEAGERTRVVLNLNRSVPYEARAEGNVLLVTLQPPVAAAPTAEAAPTFASTAAPDAAAAPLADIDFRRGDDAAGRVIVQLGNAQTPVDIRPQGRNVVVEFQRSTLPEGLRRRLDVTDFGTPVRTITATQTGDRVRLLVEASGDWEHSAYQSDKQFVLEVRPLKPDPTKLVQGPKYSGEKLSLNFQNIDVRALLQVIADFTNFNIITTDTVQGSLTLRLKDVPWDQALDIILEAKQLGMTRTGNVIRVAPKKELDDEAVARREVNKKLEALEVLQTETFRLNFAKAQEAAEALRQGVNTGSGENASTNRLLSPRGSVIADVRTNQVFVTDVASRLEAVRQFMAKVDTPRRQVMIQARIVEAREGFSRSLGVRLGGADLRTIRGGDAGYSVGGTARAAIAGSYDAITSTTGQTANLMTNANTTFVSLPARSGLSGAGVPRFAISLFSPAANRFLNLELSALESDNQGRIISSPRVLTGDLTKATIKQGDQIRFIRRRQAANGQIEDVIETIDANLQLEVEPQITPSGQVMVKLKAAAKNRLLRITDAGPQLDVREVQTDVMVENGGTVMIGGIFEHEESQGVDKVPVLGDVPVVGNLFKSRNRDTQKREMVIFLTPYIVDGAATPFQ</sequence>
<dbReference type="NCBIfam" id="TIGR02515">
    <property type="entry name" value="IV_pilus_PilQ"/>
    <property type="match status" value="1"/>
</dbReference>
<keyword evidence="7 13" id="KW-0472">Membrane</keyword>
<keyword evidence="13" id="KW-0812">Transmembrane</keyword>
<comment type="subunit">
    <text evidence="11">Homododecamer. Tetramer of trimer.</text>
</comment>
<dbReference type="EMBL" id="VJNA01000045">
    <property type="protein sequence ID" value="TSE20057.1"/>
    <property type="molecule type" value="Genomic_DNA"/>
</dbReference>
<evidence type="ECO:0000256" key="6">
    <source>
        <dbReference type="ARBA" id="ARBA00022927"/>
    </source>
</evidence>
<evidence type="ECO:0000256" key="13">
    <source>
        <dbReference type="SAM" id="Phobius"/>
    </source>
</evidence>
<evidence type="ECO:0000256" key="4">
    <source>
        <dbReference type="ARBA" id="ARBA00022448"/>
    </source>
</evidence>
<feature type="domain" description="Secretin/TonB short N-terminal" evidence="14">
    <location>
        <begin position="311"/>
        <end position="359"/>
    </location>
</feature>
<evidence type="ECO:0000256" key="2">
    <source>
        <dbReference type="ARBA" id="ARBA00006304"/>
    </source>
</evidence>
<dbReference type="InterPro" id="IPR004846">
    <property type="entry name" value="T2SS/T3SS_dom"/>
</dbReference>
<reference evidence="15 16" key="1">
    <citation type="submission" date="2019-07" db="EMBL/GenBank/DDBJ databases">
        <title>Tepidimonas aquatica CLN-1 draft genome.</title>
        <authorList>
            <person name="Da Costa M.S."/>
            <person name="Froufe H.J.C."/>
            <person name="Egas C."/>
            <person name="Albuquerque L."/>
        </authorList>
    </citation>
    <scope>NUCLEOTIDE SEQUENCE [LARGE SCALE GENOMIC DNA]</scope>
    <source>
        <strain evidence="15 16">CLN-1</strain>
    </source>
</reference>
<organism evidence="15 16">
    <name type="scientific">Tepidimonas aquatica</name>
    <dbReference type="NCBI Taxonomy" id="247482"/>
    <lineage>
        <taxon>Bacteria</taxon>
        <taxon>Pseudomonadati</taxon>
        <taxon>Pseudomonadota</taxon>
        <taxon>Betaproteobacteria</taxon>
        <taxon>Burkholderiales</taxon>
        <taxon>Tepidimonas</taxon>
    </lineage>
</organism>
<keyword evidence="13" id="KW-1133">Transmembrane helix</keyword>
<proteinExistence type="inferred from homology"/>
<dbReference type="InterPro" id="IPR005644">
    <property type="entry name" value="NolW-like"/>
</dbReference>
<dbReference type="Gene3D" id="2.60.40.3500">
    <property type="match status" value="1"/>
</dbReference>
<evidence type="ECO:0000256" key="7">
    <source>
        <dbReference type="ARBA" id="ARBA00023136"/>
    </source>
</evidence>
<dbReference type="Gene3D" id="2.60.40.3470">
    <property type="match status" value="1"/>
</dbReference>
<keyword evidence="4 12" id="KW-0813">Transport</keyword>
<keyword evidence="16" id="KW-1185">Reference proteome</keyword>
<feature type="transmembrane region" description="Helical" evidence="13">
    <location>
        <begin position="21"/>
        <end position="40"/>
    </location>
</feature>
<evidence type="ECO:0000256" key="3">
    <source>
        <dbReference type="ARBA" id="ARBA00014124"/>
    </source>
</evidence>
<dbReference type="InterPro" id="IPR013355">
    <property type="entry name" value="Pilus_4_PilQ"/>
</dbReference>
<dbReference type="AlphaFoldDB" id="A0A554W912"/>
<accession>A0A554W912</accession>
<dbReference type="InterPro" id="IPR021731">
    <property type="entry name" value="AMIN_dom"/>
</dbReference>
<dbReference type="PROSITE" id="PS00875">
    <property type="entry name" value="T2SP_D"/>
    <property type="match status" value="1"/>
</dbReference>
<dbReference type="InterPro" id="IPR011662">
    <property type="entry name" value="Secretin/TonB_short_N"/>
</dbReference>
<dbReference type="InterPro" id="IPR001775">
    <property type="entry name" value="GspD/PilQ"/>
</dbReference>
<dbReference type="SMART" id="SM00965">
    <property type="entry name" value="STN"/>
    <property type="match status" value="1"/>
</dbReference>
<keyword evidence="8" id="KW-0998">Cell outer membrane</keyword>
<dbReference type="Pfam" id="PF11741">
    <property type="entry name" value="AMIN"/>
    <property type="match status" value="2"/>
</dbReference>